<evidence type="ECO:0000259" key="2">
    <source>
        <dbReference type="Pfam" id="PF19290"/>
    </source>
</evidence>
<evidence type="ECO:0000259" key="1">
    <source>
        <dbReference type="Pfam" id="PF19289"/>
    </source>
</evidence>
<dbReference type="GO" id="GO:0005829">
    <property type="term" value="C:cytosol"/>
    <property type="evidence" value="ECO:0007669"/>
    <property type="project" value="TreeGrafter"/>
</dbReference>
<dbReference type="GO" id="GO:0008237">
    <property type="term" value="F:metallopeptidase activity"/>
    <property type="evidence" value="ECO:0007669"/>
    <property type="project" value="InterPro"/>
</dbReference>
<dbReference type="GO" id="GO:0006508">
    <property type="term" value="P:proteolysis"/>
    <property type="evidence" value="ECO:0007669"/>
    <property type="project" value="InterPro"/>
</dbReference>
<accession>X1SEY0</accession>
<dbReference type="InterPro" id="IPR045570">
    <property type="entry name" value="Metalloprtase-TldD/E_cen_dom"/>
</dbReference>
<feature type="non-terminal residue" evidence="3">
    <location>
        <position position="222"/>
    </location>
</feature>
<dbReference type="InterPro" id="IPR036059">
    <property type="entry name" value="TldD/PmbA_sf"/>
</dbReference>
<gene>
    <name evidence="3" type="ORF">S12H4_38356</name>
</gene>
<evidence type="ECO:0000313" key="3">
    <source>
        <dbReference type="EMBL" id="GAI91567.1"/>
    </source>
</evidence>
<protein>
    <recommendedName>
        <fullName evidence="4">TldD/PmbA family protein</fullName>
    </recommendedName>
</protein>
<dbReference type="EMBL" id="BARW01023082">
    <property type="protein sequence ID" value="GAI91567.1"/>
    <property type="molecule type" value="Genomic_DNA"/>
</dbReference>
<dbReference type="InterPro" id="IPR047657">
    <property type="entry name" value="PmbA"/>
</dbReference>
<organism evidence="3">
    <name type="scientific">marine sediment metagenome</name>
    <dbReference type="NCBI Taxonomy" id="412755"/>
    <lineage>
        <taxon>unclassified sequences</taxon>
        <taxon>metagenomes</taxon>
        <taxon>ecological metagenomes</taxon>
    </lineage>
</organism>
<dbReference type="PANTHER" id="PTHR43421">
    <property type="entry name" value="METALLOPROTEASE PMBA"/>
    <property type="match status" value="1"/>
</dbReference>
<reference evidence="3" key="1">
    <citation type="journal article" date="2014" name="Front. Microbiol.">
        <title>High frequency of phylogenetically diverse reductive dehalogenase-homologous genes in deep subseafloor sedimentary metagenomes.</title>
        <authorList>
            <person name="Kawai M."/>
            <person name="Futagami T."/>
            <person name="Toyoda A."/>
            <person name="Takaki Y."/>
            <person name="Nishi S."/>
            <person name="Hori S."/>
            <person name="Arai W."/>
            <person name="Tsubouchi T."/>
            <person name="Morono Y."/>
            <person name="Uchiyama I."/>
            <person name="Ito T."/>
            <person name="Fujiyama A."/>
            <person name="Inagaki F."/>
            <person name="Takami H."/>
        </authorList>
    </citation>
    <scope>NUCLEOTIDE SEQUENCE</scope>
    <source>
        <strain evidence="3">Expedition CK06-06</strain>
    </source>
</reference>
<dbReference type="Gene3D" id="3.30.2290.10">
    <property type="entry name" value="PmbA/TldD superfamily"/>
    <property type="match status" value="1"/>
</dbReference>
<dbReference type="InterPro" id="IPR035068">
    <property type="entry name" value="TldD/PmbA_N"/>
</dbReference>
<name>X1SEY0_9ZZZZ</name>
<dbReference type="InterPro" id="IPR045569">
    <property type="entry name" value="Metalloprtase-TldD/E_C"/>
</dbReference>
<dbReference type="Pfam" id="PF19289">
    <property type="entry name" value="PmbA_TldD_3rd"/>
    <property type="match status" value="1"/>
</dbReference>
<dbReference type="SUPFAM" id="SSF111283">
    <property type="entry name" value="Putative modulator of DNA gyrase, PmbA/TldD"/>
    <property type="match status" value="1"/>
</dbReference>
<feature type="domain" description="Metalloprotease TldD/E central" evidence="2">
    <location>
        <begin position="2"/>
        <end position="87"/>
    </location>
</feature>
<dbReference type="Pfam" id="PF19290">
    <property type="entry name" value="PmbA_TldD_2nd"/>
    <property type="match status" value="1"/>
</dbReference>
<sequence>METLTKSKDARIVDINNVMYDDSIYETAILNSAGFCDKYKTTTCLIYVSAISKQGEDTSTGDFFGCGRTPGDLDLEEVAEKAAGRSVSILGGKKIKSQRVDLLLDPIVSAQFLGVIAGTLTADSVQKRKSLFEGKIGQKIFSIDLDIFDDGAIPDGLSSKPFDGEGVIKGKTCVFKDGYLKTYLYNTYTARKDKTLSTGNAVRASYRSTPEVGISNFYLEPS</sequence>
<proteinExistence type="predicted"/>
<dbReference type="PANTHER" id="PTHR43421:SF1">
    <property type="entry name" value="METALLOPROTEASE PMBA"/>
    <property type="match status" value="1"/>
</dbReference>
<evidence type="ECO:0008006" key="4">
    <source>
        <dbReference type="Google" id="ProtNLM"/>
    </source>
</evidence>
<feature type="domain" description="Metalloprotease TldD/E C-terminal" evidence="1">
    <location>
        <begin position="97"/>
        <end position="221"/>
    </location>
</feature>
<dbReference type="AlphaFoldDB" id="X1SEY0"/>
<comment type="caution">
    <text evidence="3">The sequence shown here is derived from an EMBL/GenBank/DDBJ whole genome shotgun (WGS) entry which is preliminary data.</text>
</comment>